<evidence type="ECO:0000313" key="4">
    <source>
        <dbReference type="EMBL" id="KAI5445133.1"/>
    </source>
</evidence>
<keyword evidence="1" id="KW-0677">Repeat</keyword>
<dbReference type="Gramene" id="Psat01G0340200-T1">
    <property type="protein sequence ID" value="KAI5445133.1"/>
    <property type="gene ID" value="KIW84_013402"/>
</dbReference>
<dbReference type="GO" id="GO:0009451">
    <property type="term" value="P:RNA modification"/>
    <property type="evidence" value="ECO:0007669"/>
    <property type="project" value="InterPro"/>
</dbReference>
<feature type="signal peptide" evidence="3">
    <location>
        <begin position="1"/>
        <end position="16"/>
    </location>
</feature>
<accession>A0A9D5BK31</accession>
<dbReference type="EMBL" id="JAMSHJ010000001">
    <property type="protein sequence ID" value="KAI5445133.1"/>
    <property type="molecule type" value="Genomic_DNA"/>
</dbReference>
<keyword evidence="5" id="KW-1185">Reference proteome</keyword>
<feature type="chain" id="PRO_5038360457" description="Pentatricopeptide repeat-containing protein" evidence="3">
    <location>
        <begin position="17"/>
        <end position="222"/>
    </location>
</feature>
<name>A0A9D5BK31_PEA</name>
<organism evidence="4 5">
    <name type="scientific">Pisum sativum</name>
    <name type="common">Garden pea</name>
    <name type="synonym">Lathyrus oleraceus</name>
    <dbReference type="NCBI Taxonomy" id="3888"/>
    <lineage>
        <taxon>Eukaryota</taxon>
        <taxon>Viridiplantae</taxon>
        <taxon>Streptophyta</taxon>
        <taxon>Embryophyta</taxon>
        <taxon>Tracheophyta</taxon>
        <taxon>Spermatophyta</taxon>
        <taxon>Magnoliopsida</taxon>
        <taxon>eudicotyledons</taxon>
        <taxon>Gunneridae</taxon>
        <taxon>Pentapetalae</taxon>
        <taxon>rosids</taxon>
        <taxon>fabids</taxon>
        <taxon>Fabales</taxon>
        <taxon>Fabaceae</taxon>
        <taxon>Papilionoideae</taxon>
        <taxon>50 kb inversion clade</taxon>
        <taxon>NPAAA clade</taxon>
        <taxon>Hologalegina</taxon>
        <taxon>IRL clade</taxon>
        <taxon>Fabeae</taxon>
        <taxon>Lathyrus</taxon>
    </lineage>
</organism>
<dbReference type="Proteomes" id="UP001058974">
    <property type="component" value="Chromosome 1"/>
</dbReference>
<evidence type="ECO:0000313" key="5">
    <source>
        <dbReference type="Proteomes" id="UP001058974"/>
    </source>
</evidence>
<proteinExistence type="predicted"/>
<dbReference type="PROSITE" id="PS51375">
    <property type="entry name" value="PPR"/>
    <property type="match status" value="2"/>
</dbReference>
<dbReference type="AlphaFoldDB" id="A0A9D5BK31"/>
<dbReference type="Gene3D" id="1.25.40.10">
    <property type="entry name" value="Tetratricopeptide repeat domain"/>
    <property type="match status" value="1"/>
</dbReference>
<dbReference type="GO" id="GO:0003723">
    <property type="term" value="F:RNA binding"/>
    <property type="evidence" value="ECO:0007669"/>
    <property type="project" value="InterPro"/>
</dbReference>
<dbReference type="InterPro" id="IPR011990">
    <property type="entry name" value="TPR-like_helical_dom_sf"/>
</dbReference>
<dbReference type="NCBIfam" id="TIGR00756">
    <property type="entry name" value="PPR"/>
    <property type="match status" value="2"/>
</dbReference>
<gene>
    <name evidence="4" type="ORF">KIW84_013402</name>
</gene>
<sequence length="222" mass="24666">MTVMVWVMQVLEVVACCFLDAGSVVAFDTSLWKLEKPKLVQEVKLHFAVMVGVKLLVPSVEKLEGLYGSWRIEGEVRRRGVLTNEGLCLFLIERAMMKIVEVGLEDVVRGTALVDVYAKCGFLGEAMDIFERMKSKDVKSWTAVISGHGIHGQPMEAIRLYKRMENEGFRPNEVTFLAILTAGMLHEAFELIKSLAIKGDATSCRTLLSACRVQGDVKLGNV</sequence>
<dbReference type="InterPro" id="IPR002885">
    <property type="entry name" value="PPR_rpt"/>
</dbReference>
<evidence type="ECO:0000256" key="1">
    <source>
        <dbReference type="ARBA" id="ARBA00022737"/>
    </source>
</evidence>
<evidence type="ECO:0000256" key="2">
    <source>
        <dbReference type="PROSITE-ProRule" id="PRU00708"/>
    </source>
</evidence>
<evidence type="ECO:0008006" key="6">
    <source>
        <dbReference type="Google" id="ProtNLM"/>
    </source>
</evidence>
<dbReference type="PANTHER" id="PTHR47926:SF347">
    <property type="entry name" value="PENTATRICOPEPTIDE REPEAT-CONTAINING PROTEIN"/>
    <property type="match status" value="1"/>
</dbReference>
<feature type="repeat" description="PPR" evidence="2">
    <location>
        <begin position="137"/>
        <end position="171"/>
    </location>
</feature>
<feature type="repeat" description="PPR" evidence="2">
    <location>
        <begin position="106"/>
        <end position="136"/>
    </location>
</feature>
<dbReference type="PANTHER" id="PTHR47926">
    <property type="entry name" value="PENTATRICOPEPTIDE REPEAT-CONTAINING PROTEIN"/>
    <property type="match status" value="1"/>
</dbReference>
<dbReference type="InterPro" id="IPR046960">
    <property type="entry name" value="PPR_At4g14850-like_plant"/>
</dbReference>
<reference evidence="4 5" key="1">
    <citation type="journal article" date="2022" name="Nat. Genet.">
        <title>Improved pea reference genome and pan-genome highlight genomic features and evolutionary characteristics.</title>
        <authorList>
            <person name="Yang T."/>
            <person name="Liu R."/>
            <person name="Luo Y."/>
            <person name="Hu S."/>
            <person name="Wang D."/>
            <person name="Wang C."/>
            <person name="Pandey M.K."/>
            <person name="Ge S."/>
            <person name="Xu Q."/>
            <person name="Li N."/>
            <person name="Li G."/>
            <person name="Huang Y."/>
            <person name="Saxena R.K."/>
            <person name="Ji Y."/>
            <person name="Li M."/>
            <person name="Yan X."/>
            <person name="He Y."/>
            <person name="Liu Y."/>
            <person name="Wang X."/>
            <person name="Xiang C."/>
            <person name="Varshney R.K."/>
            <person name="Ding H."/>
            <person name="Gao S."/>
            <person name="Zong X."/>
        </authorList>
    </citation>
    <scope>NUCLEOTIDE SEQUENCE [LARGE SCALE GENOMIC DNA]</scope>
    <source>
        <strain evidence="4 5">cv. Zhongwan 6</strain>
    </source>
</reference>
<dbReference type="Pfam" id="PF13041">
    <property type="entry name" value="PPR_2"/>
    <property type="match status" value="1"/>
</dbReference>
<comment type="caution">
    <text evidence="4">The sequence shown here is derived from an EMBL/GenBank/DDBJ whole genome shotgun (WGS) entry which is preliminary data.</text>
</comment>
<keyword evidence="3" id="KW-0732">Signal</keyword>
<protein>
    <recommendedName>
        <fullName evidence="6">Pentatricopeptide repeat-containing protein</fullName>
    </recommendedName>
</protein>
<evidence type="ECO:0000256" key="3">
    <source>
        <dbReference type="SAM" id="SignalP"/>
    </source>
</evidence>